<dbReference type="EMBL" id="JARBJD010000811">
    <property type="protein sequence ID" value="KAK2939894.1"/>
    <property type="molecule type" value="Genomic_DNA"/>
</dbReference>
<comment type="caution">
    <text evidence="2">The sequence shown here is derived from an EMBL/GenBank/DDBJ whole genome shotgun (WGS) entry which is preliminary data.</text>
</comment>
<protein>
    <submittedName>
        <fullName evidence="2">Uncharacterized protein</fullName>
    </submittedName>
</protein>
<feature type="compositionally biased region" description="Polar residues" evidence="1">
    <location>
        <begin position="115"/>
        <end position="133"/>
    </location>
</feature>
<gene>
    <name evidence="2" type="ORF">BLNAU_25196</name>
</gene>
<organism evidence="2 3">
    <name type="scientific">Blattamonas nauphoetae</name>
    <dbReference type="NCBI Taxonomy" id="2049346"/>
    <lineage>
        <taxon>Eukaryota</taxon>
        <taxon>Metamonada</taxon>
        <taxon>Preaxostyla</taxon>
        <taxon>Oxymonadida</taxon>
        <taxon>Blattamonas</taxon>
    </lineage>
</organism>
<dbReference type="Proteomes" id="UP001281761">
    <property type="component" value="Unassembled WGS sequence"/>
</dbReference>
<keyword evidence="3" id="KW-1185">Reference proteome</keyword>
<evidence type="ECO:0000313" key="2">
    <source>
        <dbReference type="EMBL" id="KAK2939894.1"/>
    </source>
</evidence>
<reference evidence="2 3" key="1">
    <citation type="journal article" date="2022" name="bioRxiv">
        <title>Genomics of Preaxostyla Flagellates Illuminates Evolutionary Transitions and the Path Towards Mitochondrial Loss.</title>
        <authorList>
            <person name="Novak L.V.F."/>
            <person name="Treitli S.C."/>
            <person name="Pyrih J."/>
            <person name="Halakuc P."/>
            <person name="Pipaliya S.V."/>
            <person name="Vacek V."/>
            <person name="Brzon O."/>
            <person name="Soukal P."/>
            <person name="Eme L."/>
            <person name="Dacks J.B."/>
            <person name="Karnkowska A."/>
            <person name="Elias M."/>
            <person name="Hampl V."/>
        </authorList>
    </citation>
    <scope>NUCLEOTIDE SEQUENCE [LARGE SCALE GENOMIC DNA]</scope>
    <source>
        <strain evidence="2">NAU3</strain>
        <tissue evidence="2">Gut</tissue>
    </source>
</reference>
<name>A0ABQ9WL40_9EUKA</name>
<accession>A0ABQ9WL40</accession>
<feature type="region of interest" description="Disordered" evidence="1">
    <location>
        <begin position="115"/>
        <end position="144"/>
    </location>
</feature>
<proteinExistence type="predicted"/>
<evidence type="ECO:0000313" key="3">
    <source>
        <dbReference type="Proteomes" id="UP001281761"/>
    </source>
</evidence>
<evidence type="ECO:0000256" key="1">
    <source>
        <dbReference type="SAM" id="MobiDB-lite"/>
    </source>
</evidence>
<sequence length="144" mass="15873">MIFDSADKFSLPSASDGEKRHLNQSLRIGARQRNVDLRSIALNEASDNFLPKCPPFTVIVVFASFLIADVGEEVRPNIPPGRTKGGVYSADGRIPSAPDDTVAVPIDEFCPLASNTTNIKRGTRQPSNQNPHRSLNHFLRPHFH</sequence>